<feature type="transmembrane region" description="Helical" evidence="2">
    <location>
        <begin position="125"/>
        <end position="151"/>
    </location>
</feature>
<dbReference type="InterPro" id="IPR017395">
    <property type="entry name" value="Chlorophyllase-like"/>
</dbReference>
<evidence type="ECO:0000313" key="4">
    <source>
        <dbReference type="Proteomes" id="UP001306950"/>
    </source>
</evidence>
<proteinExistence type="predicted"/>
<keyword evidence="2" id="KW-0472">Membrane</keyword>
<keyword evidence="3" id="KW-0378">Hydrolase</keyword>
<dbReference type="Pfam" id="PF07224">
    <property type="entry name" value="Chlorophyllase"/>
    <property type="match status" value="1"/>
</dbReference>
<dbReference type="PANTHER" id="PTHR33428:SF14">
    <property type="entry name" value="CARBOXYLESTERASE TYPE B DOMAIN-CONTAINING PROTEIN"/>
    <property type="match status" value="1"/>
</dbReference>
<dbReference type="PANTHER" id="PTHR33428">
    <property type="entry name" value="CHLOROPHYLLASE-2, CHLOROPLASTIC"/>
    <property type="match status" value="1"/>
</dbReference>
<reference evidence="3 4" key="1">
    <citation type="submission" date="2024-02" db="EMBL/GenBank/DDBJ databases">
        <title>A nitrogen-fixing paenibacillus bacterium.</title>
        <authorList>
            <person name="Zhang W.L."/>
            <person name="Chen S.F."/>
        </authorList>
    </citation>
    <scope>NUCLEOTIDE SEQUENCE [LARGE SCALE GENOMIC DNA]</scope>
    <source>
        <strain evidence="3 4">M1</strain>
    </source>
</reference>
<feature type="transmembrane region" description="Helical" evidence="2">
    <location>
        <begin position="102"/>
        <end position="119"/>
    </location>
</feature>
<organism evidence="3 4">
    <name type="scientific">Paenibacillus haidiansis</name>
    <dbReference type="NCBI Taxonomy" id="1574488"/>
    <lineage>
        <taxon>Bacteria</taxon>
        <taxon>Bacillati</taxon>
        <taxon>Bacillota</taxon>
        <taxon>Bacilli</taxon>
        <taxon>Bacillales</taxon>
        <taxon>Paenibacillaceae</taxon>
        <taxon>Paenibacillus</taxon>
    </lineage>
</organism>
<dbReference type="EMBL" id="JAZHPZ010000006">
    <property type="protein sequence ID" value="MEF2967131.1"/>
    <property type="molecule type" value="Genomic_DNA"/>
</dbReference>
<evidence type="ECO:0000313" key="3">
    <source>
        <dbReference type="EMBL" id="MEF2967131.1"/>
    </source>
</evidence>
<sequence length="775" mass="84993">MMELEIRTEYVVKPPRMPFRTKLWERIRQTYRYDTSFWRISLAGPWGAGLFAFALAALGMPTGVGASFDMAVFAFGGTLALFLAANLVAVVLGLIKLPVPRLFVGSVLFDLAAIFLIFYQEDKAFAISAIVSAALTLIGVATGLLIGLFAARKIKPTVKAVLAGVLLLGSLSAAVWPDKAEPAAVQVLADEADIPDIAETAADPSEPGAYAVTSFHYGSGKDYWQPEYGEETDLISESVDASAYIKKWSRFRTAYWGYNQKALPLNGRVWMPEGNGPFPLVLIVHGNHLMEDYSDDGYAYLGNLLASRGFIAVSVDENFLNYSVWSGIPDNDMKVRAWILLKHLQQIADFAENPATPFYERVDFDQIALIGHSRGGQAVAMAYDYKRWFDADATLKDIDRFLIRAIAAIAPTDKKVDETFARLQNVNYITLQGARDGDVNDFDGDRQYARTSFTAGNSGFKASLYIADANHSQFNTGWGGRDISYPKGILLSRKGMLSPGEQRTIAKVYISAFLETTLHGEERYRPLFRDYRTGLSWLPDTAYYSRFESGLMKTWAKFDEDMNRMTLPGGGVAEGKDIVWIEEEAKDRDQSGKGTRGAVLERDDDGDQASTYSLTWETAAPAPASGAAQVLSFSLADRSYELEDAAVDAGPGNSVDGEAGTETGTDESPAGPEPLDVEVELESADGVSVRLPLSDFMPILPLPETSYTLHPWLDQHLSGGKYKHPTEAVFQTYHLPLSAFAEADSRFDPASGIARLTFRLTGGPGRVMLDDIGVY</sequence>
<dbReference type="Gene3D" id="3.40.50.1820">
    <property type="entry name" value="alpha/beta hydrolase"/>
    <property type="match status" value="1"/>
</dbReference>
<accession>A0ABU7VTR6</accession>
<feature type="transmembrane region" description="Helical" evidence="2">
    <location>
        <begin position="36"/>
        <end position="58"/>
    </location>
</feature>
<evidence type="ECO:0000256" key="2">
    <source>
        <dbReference type="SAM" id="Phobius"/>
    </source>
</evidence>
<comment type="caution">
    <text evidence="3">The sequence shown here is derived from an EMBL/GenBank/DDBJ whole genome shotgun (WGS) entry which is preliminary data.</text>
</comment>
<feature type="region of interest" description="Disordered" evidence="1">
    <location>
        <begin position="646"/>
        <end position="674"/>
    </location>
</feature>
<dbReference type="SUPFAM" id="SSF53474">
    <property type="entry name" value="alpha/beta-Hydrolases"/>
    <property type="match status" value="1"/>
</dbReference>
<feature type="transmembrane region" description="Helical" evidence="2">
    <location>
        <begin position="70"/>
        <end position="95"/>
    </location>
</feature>
<feature type="region of interest" description="Disordered" evidence="1">
    <location>
        <begin position="585"/>
        <end position="606"/>
    </location>
</feature>
<protein>
    <submittedName>
        <fullName evidence="3">Alpha/beta hydrolase</fullName>
    </submittedName>
</protein>
<keyword evidence="2" id="KW-0812">Transmembrane</keyword>
<feature type="transmembrane region" description="Helical" evidence="2">
    <location>
        <begin position="158"/>
        <end position="176"/>
    </location>
</feature>
<keyword evidence="2" id="KW-1133">Transmembrane helix</keyword>
<dbReference type="InterPro" id="IPR029058">
    <property type="entry name" value="AB_hydrolase_fold"/>
</dbReference>
<dbReference type="RefSeq" id="WP_331847343.1">
    <property type="nucleotide sequence ID" value="NZ_JAZHPZ010000006.1"/>
</dbReference>
<gene>
    <name evidence="3" type="ORF">V3851_14935</name>
</gene>
<dbReference type="Proteomes" id="UP001306950">
    <property type="component" value="Unassembled WGS sequence"/>
</dbReference>
<keyword evidence="4" id="KW-1185">Reference proteome</keyword>
<evidence type="ECO:0000256" key="1">
    <source>
        <dbReference type="SAM" id="MobiDB-lite"/>
    </source>
</evidence>
<name>A0ABU7VTR6_9BACL</name>
<dbReference type="GO" id="GO:0016787">
    <property type="term" value="F:hydrolase activity"/>
    <property type="evidence" value="ECO:0007669"/>
    <property type="project" value="UniProtKB-KW"/>
</dbReference>